<dbReference type="InterPro" id="IPR005119">
    <property type="entry name" value="LysR_subst-bd"/>
</dbReference>
<dbReference type="Pfam" id="PF00126">
    <property type="entry name" value="HTH_1"/>
    <property type="match status" value="1"/>
</dbReference>
<dbReference type="PROSITE" id="PS50931">
    <property type="entry name" value="HTH_LYSR"/>
    <property type="match status" value="1"/>
</dbReference>
<accession>A0ABU1KRD7</accession>
<dbReference type="PANTHER" id="PTHR30537">
    <property type="entry name" value="HTH-TYPE TRANSCRIPTIONAL REGULATOR"/>
    <property type="match status" value="1"/>
</dbReference>
<comment type="similarity">
    <text evidence="1">Belongs to the LysR transcriptional regulatory family.</text>
</comment>
<dbReference type="InterPro" id="IPR058163">
    <property type="entry name" value="LysR-type_TF_proteobact-type"/>
</dbReference>
<dbReference type="InterPro" id="IPR036388">
    <property type="entry name" value="WH-like_DNA-bd_sf"/>
</dbReference>
<dbReference type="GeneID" id="97036677"/>
<dbReference type="InterPro" id="IPR036390">
    <property type="entry name" value="WH_DNA-bd_sf"/>
</dbReference>
<dbReference type="Proteomes" id="UP001185254">
    <property type="component" value="Unassembled WGS sequence"/>
</dbReference>
<keyword evidence="2" id="KW-0805">Transcription regulation</keyword>
<evidence type="ECO:0000313" key="6">
    <source>
        <dbReference type="EMBL" id="MDR6373479.1"/>
    </source>
</evidence>
<keyword evidence="3 6" id="KW-0238">DNA-binding</keyword>
<evidence type="ECO:0000259" key="5">
    <source>
        <dbReference type="PROSITE" id="PS50931"/>
    </source>
</evidence>
<dbReference type="Gene3D" id="1.10.10.10">
    <property type="entry name" value="Winged helix-like DNA-binding domain superfamily/Winged helix DNA-binding domain"/>
    <property type="match status" value="1"/>
</dbReference>
<dbReference type="InterPro" id="IPR000847">
    <property type="entry name" value="LysR_HTH_N"/>
</dbReference>
<keyword evidence="4" id="KW-0804">Transcription</keyword>
<dbReference type="PANTHER" id="PTHR30537:SF5">
    <property type="entry name" value="HTH-TYPE TRANSCRIPTIONAL ACTIVATOR TTDR-RELATED"/>
    <property type="match status" value="1"/>
</dbReference>
<evidence type="ECO:0000256" key="1">
    <source>
        <dbReference type="ARBA" id="ARBA00009437"/>
    </source>
</evidence>
<dbReference type="PRINTS" id="PR00039">
    <property type="entry name" value="HTHLYSR"/>
</dbReference>
<dbReference type="Gene3D" id="3.40.190.290">
    <property type="match status" value="1"/>
</dbReference>
<evidence type="ECO:0000313" key="7">
    <source>
        <dbReference type="Proteomes" id="UP001185254"/>
    </source>
</evidence>
<dbReference type="RefSeq" id="WP_310065092.1">
    <property type="nucleotide sequence ID" value="NZ_JAVDQN010000001.1"/>
</dbReference>
<name>A0ABU1KRD7_9BURK</name>
<dbReference type="GO" id="GO:0003677">
    <property type="term" value="F:DNA binding"/>
    <property type="evidence" value="ECO:0007669"/>
    <property type="project" value="UniProtKB-KW"/>
</dbReference>
<protein>
    <submittedName>
        <fullName evidence="6">DNA-binding transcriptional LysR family regulator</fullName>
    </submittedName>
</protein>
<evidence type="ECO:0000256" key="3">
    <source>
        <dbReference type="ARBA" id="ARBA00023125"/>
    </source>
</evidence>
<dbReference type="SUPFAM" id="SSF46785">
    <property type="entry name" value="Winged helix' DNA-binding domain"/>
    <property type="match status" value="1"/>
</dbReference>
<sequence>MPFDERMLNGMGVLTAIVDCGSFAAAGVALDMSQSGVSRSVARLEARLGIRLFDRTTRSVTLTDEGRRFYEQIVPLLSGLEEAAASAAQGVTAVRGRLRVNMDPFFSRLVLGPRLGGFVDKHPDLQLELITRDQLGDMVGDGFDVAIRFGEPPVSSLIARKVLDTRILTVAAPSYLKKHGHPSNPAELESGAHACIKFRDPLTGYPFTWEFHRGRRKMVVTPQGRLTVNDVGTLHSVCTAGQGVAQILSLGAESLVTSGKLVELFPEWGDEVYPLYALYPSRHHPPAKVRAFLDFIISLTGAGQTD</sequence>
<comment type="caution">
    <text evidence="6">The sequence shown here is derived from an EMBL/GenBank/DDBJ whole genome shotgun (WGS) entry which is preliminary data.</text>
</comment>
<gene>
    <name evidence="6" type="ORF">J2776_000155</name>
</gene>
<organism evidence="6 7">
    <name type="scientific">Paraburkholderia caledonica</name>
    <dbReference type="NCBI Taxonomy" id="134536"/>
    <lineage>
        <taxon>Bacteria</taxon>
        <taxon>Pseudomonadati</taxon>
        <taxon>Pseudomonadota</taxon>
        <taxon>Betaproteobacteria</taxon>
        <taxon>Burkholderiales</taxon>
        <taxon>Burkholderiaceae</taxon>
        <taxon>Paraburkholderia</taxon>
    </lineage>
</organism>
<evidence type="ECO:0000256" key="2">
    <source>
        <dbReference type="ARBA" id="ARBA00023015"/>
    </source>
</evidence>
<evidence type="ECO:0000256" key="4">
    <source>
        <dbReference type="ARBA" id="ARBA00023163"/>
    </source>
</evidence>
<dbReference type="Pfam" id="PF03466">
    <property type="entry name" value="LysR_substrate"/>
    <property type="match status" value="1"/>
</dbReference>
<feature type="domain" description="HTH lysR-type" evidence="5">
    <location>
        <begin position="16"/>
        <end position="63"/>
    </location>
</feature>
<dbReference type="EMBL" id="JAVDQN010000001">
    <property type="protein sequence ID" value="MDR6373479.1"/>
    <property type="molecule type" value="Genomic_DNA"/>
</dbReference>
<reference evidence="6 7" key="1">
    <citation type="submission" date="2023-07" db="EMBL/GenBank/DDBJ databases">
        <title>Sorghum-associated microbial communities from plants grown in Nebraska, USA.</title>
        <authorList>
            <person name="Schachtman D."/>
        </authorList>
    </citation>
    <scope>NUCLEOTIDE SEQUENCE [LARGE SCALE GENOMIC DNA]</scope>
    <source>
        <strain evidence="6 7">DS1039</strain>
    </source>
</reference>
<keyword evidence="7" id="KW-1185">Reference proteome</keyword>
<dbReference type="CDD" id="cd08422">
    <property type="entry name" value="PBP2_CrgA_like"/>
    <property type="match status" value="1"/>
</dbReference>
<proteinExistence type="inferred from homology"/>
<dbReference type="SUPFAM" id="SSF53850">
    <property type="entry name" value="Periplasmic binding protein-like II"/>
    <property type="match status" value="1"/>
</dbReference>